<dbReference type="GO" id="GO:0015024">
    <property type="term" value="F:glucuronate-2-sulfatase activity"/>
    <property type="evidence" value="ECO:0007669"/>
    <property type="project" value="TreeGrafter"/>
</dbReference>
<dbReference type="PROSITE" id="PS51318">
    <property type="entry name" value="TAT"/>
    <property type="match status" value="1"/>
</dbReference>
<dbReference type="AlphaFoldDB" id="A0A386ZIS5"/>
<dbReference type="InterPro" id="IPR017850">
    <property type="entry name" value="Alkaline_phosphatase_core_sf"/>
</dbReference>
<name>A0A386ZIS5_9NOCA</name>
<dbReference type="InterPro" id="IPR006311">
    <property type="entry name" value="TAT_signal"/>
</dbReference>
<organism evidence="2 3">
    <name type="scientific">Nocardia yunnanensis</name>
    <dbReference type="NCBI Taxonomy" id="2382165"/>
    <lineage>
        <taxon>Bacteria</taxon>
        <taxon>Bacillati</taxon>
        <taxon>Actinomycetota</taxon>
        <taxon>Actinomycetes</taxon>
        <taxon>Mycobacteriales</taxon>
        <taxon>Nocardiaceae</taxon>
        <taxon>Nocardia</taxon>
    </lineage>
</organism>
<dbReference type="GO" id="GO:0004065">
    <property type="term" value="F:arylsulfatase activity"/>
    <property type="evidence" value="ECO:0007669"/>
    <property type="project" value="TreeGrafter"/>
</dbReference>
<evidence type="ECO:0000313" key="3">
    <source>
        <dbReference type="Proteomes" id="UP000267164"/>
    </source>
</evidence>
<proteinExistence type="predicted"/>
<feature type="domain" description="Sulfatase N-terminal" evidence="1">
    <location>
        <begin position="89"/>
        <end position="422"/>
    </location>
</feature>
<sequence>MSASAASSTACRFRAARAVRPSIATSLTTCTNGAKTLPSLTSCTRPEGGPHVSISRRGFFGGGALAATAALTTGRAAATPRRDAHPDRPNILVVIVDEMRAPVWFPDQDTLDAILPNIAALRRKSVSFEQHYTAANDCTPARGVMLTGLYSHQTGCLSTSTSQLSAGFPTWGTLLRERGYATSWWGKWHLGHESDTIPGGLDRYGFDGGTYPSPNGAPDQGLQMDARIVDQFVDFLDADAAQGPWCTTVSLVNPHDIQWWPRFTRRTMAVNAIPRWLTDLPGNHETLEQLSRKPRLQTALVQVSALTFGLAPYGTPDADREWIDMRNLYLWYQQQVDAQIGRVLAALAARPEVEANTIVVFTSDHGDYAGSHGLHGKGGAAYDEAIHVPLFLHDPRGQFTAAPGSRTQLTSSVDLAPLLLTLGTGGTAWRGEDRYRHLAGRHDIAAVARDPGAPGRPWILHTTDEHSIEEAAVRFDQDAPGHLIALRTPDAKFVRYSHWVPGSARIDAAESEDFELYDYSTRDGALELDNIAADDGALRDRMSRLHEAAVDAELHQPLPDSLRAAQEEGWADYQAEIAKPFGEQLSDFLRDGIGAK</sequence>
<dbReference type="InterPro" id="IPR000917">
    <property type="entry name" value="Sulfatase_N"/>
</dbReference>
<dbReference type="InterPro" id="IPR051849">
    <property type="entry name" value="GAG-degrading_sulfatase"/>
</dbReference>
<dbReference type="OrthoDB" id="9777306at2"/>
<keyword evidence="3" id="KW-1185">Reference proteome</keyword>
<dbReference type="Pfam" id="PF00884">
    <property type="entry name" value="Sulfatase"/>
    <property type="match status" value="1"/>
</dbReference>
<dbReference type="Gene3D" id="3.40.720.10">
    <property type="entry name" value="Alkaline Phosphatase, subunit A"/>
    <property type="match status" value="1"/>
</dbReference>
<evidence type="ECO:0000313" key="2">
    <source>
        <dbReference type="EMBL" id="AYF76479.1"/>
    </source>
</evidence>
<dbReference type="Proteomes" id="UP000267164">
    <property type="component" value="Chromosome"/>
</dbReference>
<gene>
    <name evidence="2" type="ORF">D7D52_24635</name>
</gene>
<dbReference type="PANTHER" id="PTHR46615:SF1">
    <property type="entry name" value="ARYLSULFATASE K"/>
    <property type="match status" value="1"/>
</dbReference>
<dbReference type="KEGG" id="nyu:D7D52_24635"/>
<dbReference type="SUPFAM" id="SSF53649">
    <property type="entry name" value="Alkaline phosphatase-like"/>
    <property type="match status" value="1"/>
</dbReference>
<reference evidence="2 3" key="1">
    <citation type="submission" date="2018-09" db="EMBL/GenBank/DDBJ databases">
        <title>Nocardia yunnanensis sp. nov., an actinomycete isolated from a soil sample.</title>
        <authorList>
            <person name="Zhang J."/>
        </authorList>
    </citation>
    <scope>NUCLEOTIDE SEQUENCE [LARGE SCALE GENOMIC DNA]</scope>
    <source>
        <strain evidence="2 3">CFHS0054</strain>
    </source>
</reference>
<dbReference type="PANTHER" id="PTHR46615">
    <property type="entry name" value="ARYLSULFATASE K"/>
    <property type="match status" value="1"/>
</dbReference>
<accession>A0A386ZIS5</accession>
<protein>
    <submittedName>
        <fullName evidence="2">Sulfatase</fullName>
    </submittedName>
</protein>
<evidence type="ECO:0000259" key="1">
    <source>
        <dbReference type="Pfam" id="PF00884"/>
    </source>
</evidence>
<dbReference type="EMBL" id="CP032568">
    <property type="protein sequence ID" value="AYF76479.1"/>
    <property type="molecule type" value="Genomic_DNA"/>
</dbReference>